<dbReference type="CDD" id="cd06624">
    <property type="entry name" value="STKc_ASK"/>
    <property type="match status" value="1"/>
</dbReference>
<evidence type="ECO:0000256" key="9">
    <source>
        <dbReference type="ARBA" id="ARBA00022840"/>
    </source>
</evidence>
<dbReference type="AlphaFoldDB" id="A0A7K9X721"/>
<dbReference type="Gene3D" id="3.30.200.20">
    <property type="entry name" value="Phosphorylase Kinase, domain 1"/>
    <property type="match status" value="1"/>
</dbReference>
<comment type="caution">
    <text evidence="17">The sequence shown here is derived from an EMBL/GenBank/DDBJ whole genome shotgun (WGS) entry which is preliminary data.</text>
</comment>
<dbReference type="Gene3D" id="1.10.510.10">
    <property type="entry name" value="Transferase(Phosphotransferase) domain 1"/>
    <property type="match status" value="1"/>
</dbReference>
<evidence type="ECO:0000256" key="11">
    <source>
        <dbReference type="ARBA" id="ARBA00023054"/>
    </source>
</evidence>
<dbReference type="InterPro" id="IPR000719">
    <property type="entry name" value="Prot_kinase_dom"/>
</dbReference>
<feature type="non-terminal residue" evidence="17">
    <location>
        <position position="1"/>
    </location>
</feature>
<dbReference type="PROSITE" id="PS50011">
    <property type="entry name" value="PROTEIN_KINASE_DOM"/>
    <property type="match status" value="1"/>
</dbReference>
<evidence type="ECO:0000256" key="6">
    <source>
        <dbReference type="ARBA" id="ARBA00022723"/>
    </source>
</evidence>
<dbReference type="PROSITE" id="PS00107">
    <property type="entry name" value="PROTEIN_KINASE_ATP"/>
    <property type="match status" value="1"/>
</dbReference>
<dbReference type="InterPro" id="IPR043969">
    <property type="entry name" value="MAP3K_PH"/>
</dbReference>
<keyword evidence="11" id="KW-0175">Coiled coil</keyword>
<evidence type="ECO:0000256" key="10">
    <source>
        <dbReference type="ARBA" id="ARBA00022842"/>
    </source>
</evidence>
<keyword evidence="6" id="KW-0479">Metal-binding</keyword>
<dbReference type="GO" id="GO:0033554">
    <property type="term" value="P:cellular response to stress"/>
    <property type="evidence" value="ECO:0007669"/>
    <property type="project" value="TreeGrafter"/>
</dbReference>
<dbReference type="GO" id="GO:0005524">
    <property type="term" value="F:ATP binding"/>
    <property type="evidence" value="ECO:0007669"/>
    <property type="project" value="UniProtKB-UniRule"/>
</dbReference>
<dbReference type="InterPro" id="IPR025136">
    <property type="entry name" value="MAP3K_TRAF-bd"/>
</dbReference>
<evidence type="ECO:0000256" key="2">
    <source>
        <dbReference type="ARBA" id="ARBA00006529"/>
    </source>
</evidence>
<feature type="binding site" evidence="14">
    <location>
        <position position="383"/>
    </location>
    <ligand>
        <name>ATP</name>
        <dbReference type="ChEBI" id="CHEBI:30616"/>
    </ligand>
</feature>
<evidence type="ECO:0000313" key="18">
    <source>
        <dbReference type="Proteomes" id="UP000587472"/>
    </source>
</evidence>
<protein>
    <recommendedName>
        <fullName evidence="3">mitogen-activated protein kinase kinase kinase</fullName>
        <ecNumber evidence="3">2.7.11.25</ecNumber>
    </recommendedName>
</protein>
<dbReference type="PANTHER" id="PTHR11584">
    <property type="entry name" value="SERINE/THREONINE PROTEIN KINASE"/>
    <property type="match status" value="1"/>
</dbReference>
<evidence type="ECO:0000256" key="5">
    <source>
        <dbReference type="ARBA" id="ARBA00022679"/>
    </source>
</evidence>
<feature type="region of interest" description="Disordered" evidence="15">
    <location>
        <begin position="623"/>
        <end position="720"/>
    </location>
</feature>
<keyword evidence="8 17" id="KW-0418">Kinase</keyword>
<dbReference type="Pfam" id="PF20302">
    <property type="entry name" value="HisK-N-like"/>
    <property type="match status" value="1"/>
</dbReference>
<evidence type="ECO:0000256" key="7">
    <source>
        <dbReference type="ARBA" id="ARBA00022741"/>
    </source>
</evidence>
<evidence type="ECO:0000256" key="12">
    <source>
        <dbReference type="ARBA" id="ARBA00047559"/>
    </source>
</evidence>
<keyword evidence="4" id="KW-0723">Serine/threonine-protein kinase</keyword>
<dbReference type="InterPro" id="IPR011009">
    <property type="entry name" value="Kinase-like_dom_sf"/>
</dbReference>
<comment type="catalytic activity">
    <reaction evidence="12">
        <text>L-threonyl-[protein] + ATP = O-phospho-L-threonyl-[protein] + ADP + H(+)</text>
        <dbReference type="Rhea" id="RHEA:46608"/>
        <dbReference type="Rhea" id="RHEA-COMP:11060"/>
        <dbReference type="Rhea" id="RHEA-COMP:11605"/>
        <dbReference type="ChEBI" id="CHEBI:15378"/>
        <dbReference type="ChEBI" id="CHEBI:30013"/>
        <dbReference type="ChEBI" id="CHEBI:30616"/>
        <dbReference type="ChEBI" id="CHEBI:61977"/>
        <dbReference type="ChEBI" id="CHEBI:456216"/>
        <dbReference type="EC" id="2.7.11.25"/>
    </reaction>
</comment>
<proteinExistence type="inferred from homology"/>
<dbReference type="SUPFAM" id="SSF56112">
    <property type="entry name" value="Protein kinase-like (PK-like)"/>
    <property type="match status" value="1"/>
</dbReference>
<evidence type="ECO:0000256" key="4">
    <source>
        <dbReference type="ARBA" id="ARBA00022527"/>
    </source>
</evidence>
<keyword evidence="18" id="KW-1185">Reference proteome</keyword>
<dbReference type="PANTHER" id="PTHR11584:SF391">
    <property type="entry name" value="MITOGEN-ACTIVATED PROTEIN KINASE KINASE KINASE 6"/>
    <property type="match status" value="1"/>
</dbReference>
<evidence type="ECO:0000259" key="16">
    <source>
        <dbReference type="PROSITE" id="PS50011"/>
    </source>
</evidence>
<dbReference type="Proteomes" id="UP000587472">
    <property type="component" value="Unassembled WGS sequence"/>
</dbReference>
<gene>
    <name evidence="17" type="primary">Map3k5_0</name>
    <name evidence="17" type="ORF">PSOCRE_R01103</name>
</gene>
<comment type="cofactor">
    <cofactor evidence="1">
        <name>Mg(2+)</name>
        <dbReference type="ChEBI" id="CHEBI:18420"/>
    </cofactor>
</comment>
<organism evidence="17 18">
    <name type="scientific">Psophia crepitans</name>
    <name type="common">common trumpeter</name>
    <dbReference type="NCBI Taxonomy" id="54359"/>
    <lineage>
        <taxon>Eukaryota</taxon>
        <taxon>Metazoa</taxon>
        <taxon>Chordata</taxon>
        <taxon>Craniata</taxon>
        <taxon>Vertebrata</taxon>
        <taxon>Euteleostomi</taxon>
        <taxon>Archelosauria</taxon>
        <taxon>Archosauria</taxon>
        <taxon>Dinosauria</taxon>
        <taxon>Saurischia</taxon>
        <taxon>Theropoda</taxon>
        <taxon>Coelurosauria</taxon>
        <taxon>Aves</taxon>
        <taxon>Neognathae</taxon>
        <taxon>Neoaves</taxon>
        <taxon>Gruiformes</taxon>
        <taxon>Psophiidae</taxon>
        <taxon>Psophia</taxon>
    </lineage>
</organism>
<feature type="non-terminal residue" evidence="17">
    <location>
        <position position="814"/>
    </location>
</feature>
<dbReference type="Pfam" id="PF00069">
    <property type="entry name" value="Pkinase"/>
    <property type="match status" value="1"/>
</dbReference>
<feature type="domain" description="Protein kinase" evidence="16">
    <location>
        <begin position="354"/>
        <end position="612"/>
    </location>
</feature>
<evidence type="ECO:0000256" key="15">
    <source>
        <dbReference type="SAM" id="MobiDB-lite"/>
    </source>
</evidence>
<dbReference type="GO" id="GO:0004709">
    <property type="term" value="F:MAP kinase kinase kinase activity"/>
    <property type="evidence" value="ECO:0007669"/>
    <property type="project" value="UniProtKB-EC"/>
</dbReference>
<comment type="catalytic activity">
    <reaction evidence="13">
        <text>L-seryl-[protein] + ATP = O-phospho-L-seryl-[protein] + ADP + H(+)</text>
        <dbReference type="Rhea" id="RHEA:17989"/>
        <dbReference type="Rhea" id="RHEA-COMP:9863"/>
        <dbReference type="Rhea" id="RHEA-COMP:11604"/>
        <dbReference type="ChEBI" id="CHEBI:15378"/>
        <dbReference type="ChEBI" id="CHEBI:29999"/>
        <dbReference type="ChEBI" id="CHEBI:30616"/>
        <dbReference type="ChEBI" id="CHEBI:83421"/>
        <dbReference type="ChEBI" id="CHEBI:456216"/>
        <dbReference type="EC" id="2.7.11.25"/>
    </reaction>
</comment>
<dbReference type="InterPro" id="IPR046873">
    <property type="entry name" value="HisK-N-like"/>
</dbReference>
<evidence type="ECO:0000256" key="14">
    <source>
        <dbReference type="PROSITE-ProRule" id="PRU10141"/>
    </source>
</evidence>
<keyword evidence="10" id="KW-0460">Magnesium</keyword>
<dbReference type="FunFam" id="1.10.510.10:FF:000054">
    <property type="entry name" value="Mitogen-activated protein kinase kinase kinase 5"/>
    <property type="match status" value="1"/>
</dbReference>
<evidence type="ECO:0000313" key="17">
    <source>
        <dbReference type="EMBL" id="NXI93109.1"/>
    </source>
</evidence>
<dbReference type="Pfam" id="PF13281">
    <property type="entry name" value="MAP3K_TRAF_bd"/>
    <property type="match status" value="1"/>
</dbReference>
<evidence type="ECO:0000256" key="1">
    <source>
        <dbReference type="ARBA" id="ARBA00001946"/>
    </source>
</evidence>
<dbReference type="EC" id="2.7.11.25" evidence="3"/>
<name>A0A7K9X721_9GRUI</name>
<reference evidence="17 18" key="1">
    <citation type="submission" date="2019-09" db="EMBL/GenBank/DDBJ databases">
        <title>Bird 10,000 Genomes (B10K) Project - Family phase.</title>
        <authorList>
            <person name="Zhang G."/>
        </authorList>
    </citation>
    <scope>NUCLEOTIDE SEQUENCE [LARGE SCALE GENOMIC DNA]</scope>
    <source>
        <strain evidence="17">B10K-DU-001-60</strain>
        <tissue evidence="17">Muscle</tissue>
    </source>
</reference>
<feature type="compositionally biased region" description="Polar residues" evidence="15">
    <location>
        <begin position="700"/>
        <end position="713"/>
    </location>
</feature>
<evidence type="ECO:0000256" key="8">
    <source>
        <dbReference type="ARBA" id="ARBA00022777"/>
    </source>
</evidence>
<keyword evidence="5" id="KW-0808">Transferase</keyword>
<dbReference type="InterPro" id="IPR017441">
    <property type="entry name" value="Protein_kinase_ATP_BS"/>
</dbReference>
<dbReference type="EMBL" id="VWZZ01002322">
    <property type="protein sequence ID" value="NXI93109.1"/>
    <property type="molecule type" value="Genomic_DNA"/>
</dbReference>
<sequence length="814" mass="89656">QDYDAIVSLVETLQALPACTVAEQHNVRFHYAFALSQRNRAGDREKALSVLLPTVERGDGAAPDLLCLCGRIYKDMFIGSSLTNTEMRDWAFYWYSKAFKVEPSLHAGINAAVLLVAAGHQFETSVELQQIGLKLSCLQGRKGSPEEPRYYWDVGFCLGASVLANDLSKVIQASEKLYKLNAPGWYLVSVMETFLLYKHFQRSPQVPSAQQELAEFWLGFLLKACQPFVAAPRCPVRGPGPGAQQGWLALHDGTEEPALTLALVCPVEKKAALSWTFAAAAIRGISICKRDERGCFLYVMHAEENFQLYFPSQQHCQWFCDQIRSLLAEQAASGEEVPSPMQPLLEYSYEYSEMGERVVLGRGTYGVVYAGRYLSNQVRIAIKEIPERDSRYSQPLHEEIALHKRLRHRNIVQYLGSINQDGFIKIFMEEVPGGSLSSLLRSKWGPLKDNESTIIFYTRQILNGLSYLHDNHIVHHDNKGDNILINTYSGVLKISDFGTSKWLAGISPSAETFTGTLQYMAPEIIDQGPWGYGKPADIWSLGCTIIEMATGKPPFYEPGSPQAAMFKVGMFKVHPEVPESMSDRAKAFILCCFQADPTERATAATLLRDPFLASSRRAWNWPLPPPGGVPHFGQQDEDVEGSDGSRGCSSARQDAPVRGTEAAPHSCATPPRQPPATAAWGRGGGQCQPVPPPPSTAQGSAGSDRSLCSSSPEDSGDGFLLRKDSKRRATLHRILAAEAPAIIAALEESQSTAGARLGSEHLARLLSCLRRYIQSPGQHRLHQDLLALQTRLRVEGLGLPHLQAPLFGFQAAVS</sequence>
<keyword evidence="7 14" id="KW-0547">Nucleotide-binding</keyword>
<evidence type="ECO:0000256" key="3">
    <source>
        <dbReference type="ARBA" id="ARBA00012406"/>
    </source>
</evidence>
<evidence type="ECO:0000256" key="13">
    <source>
        <dbReference type="ARBA" id="ARBA00048329"/>
    </source>
</evidence>
<dbReference type="FunFam" id="3.30.200.20:FF:000067">
    <property type="entry name" value="Mitogen-activated protein kinase kinase kinase 5"/>
    <property type="match status" value="1"/>
</dbReference>
<accession>A0A7K9X721</accession>
<dbReference type="GO" id="GO:0046872">
    <property type="term" value="F:metal ion binding"/>
    <property type="evidence" value="ECO:0007669"/>
    <property type="project" value="UniProtKB-KW"/>
</dbReference>
<keyword evidence="9 14" id="KW-0067">ATP-binding</keyword>
<comment type="similarity">
    <text evidence="2">Belongs to the protein kinase superfamily. STE Ser/Thr protein kinase family. MAP kinase kinase kinase subfamily.</text>
</comment>
<dbReference type="Pfam" id="PF19039">
    <property type="entry name" value="ASK_PH"/>
    <property type="match status" value="1"/>
</dbReference>